<name>A0A286E0V7_9ACTN</name>
<evidence type="ECO:0000256" key="1">
    <source>
        <dbReference type="ARBA" id="ARBA00023002"/>
    </source>
</evidence>
<gene>
    <name evidence="4" type="ORF">SAMN06297387_11776</name>
</gene>
<dbReference type="Proteomes" id="UP000219072">
    <property type="component" value="Unassembled WGS sequence"/>
</dbReference>
<evidence type="ECO:0000256" key="2">
    <source>
        <dbReference type="SAM" id="MobiDB-lite"/>
    </source>
</evidence>
<organism evidence="4 5">
    <name type="scientific">Streptomyces zhaozhouensis</name>
    <dbReference type="NCBI Taxonomy" id="1300267"/>
    <lineage>
        <taxon>Bacteria</taxon>
        <taxon>Bacillati</taxon>
        <taxon>Actinomycetota</taxon>
        <taxon>Actinomycetes</taxon>
        <taxon>Kitasatosporales</taxon>
        <taxon>Streptomycetaceae</taxon>
        <taxon>Streptomyces</taxon>
    </lineage>
</organism>
<dbReference type="RefSeq" id="WP_097232936.1">
    <property type="nucleotide sequence ID" value="NZ_OCNE01000017.1"/>
</dbReference>
<dbReference type="GO" id="GO:0016705">
    <property type="term" value="F:oxidoreductase activity, acting on paired donors, with incorporation or reduction of molecular oxygen"/>
    <property type="evidence" value="ECO:0007669"/>
    <property type="project" value="InterPro"/>
</dbReference>
<proteinExistence type="predicted"/>
<feature type="domain" description="Luciferase-like" evidence="3">
    <location>
        <begin position="39"/>
        <end position="302"/>
    </location>
</feature>
<dbReference type="EMBL" id="OCNE01000017">
    <property type="protein sequence ID" value="SOD64510.1"/>
    <property type="molecule type" value="Genomic_DNA"/>
</dbReference>
<reference evidence="4 5" key="1">
    <citation type="submission" date="2017-09" db="EMBL/GenBank/DDBJ databases">
        <authorList>
            <person name="Ehlers B."/>
            <person name="Leendertz F.H."/>
        </authorList>
    </citation>
    <scope>NUCLEOTIDE SEQUENCE [LARGE SCALE GENOMIC DNA]</scope>
    <source>
        <strain evidence="4 5">CGMCC 4.7095</strain>
    </source>
</reference>
<dbReference type="OrthoDB" id="4760590at2"/>
<dbReference type="InterPro" id="IPR050564">
    <property type="entry name" value="F420-G6PD/mer"/>
</dbReference>
<evidence type="ECO:0000259" key="3">
    <source>
        <dbReference type="Pfam" id="PF00296"/>
    </source>
</evidence>
<dbReference type="SUPFAM" id="SSF51679">
    <property type="entry name" value="Bacterial luciferase-like"/>
    <property type="match status" value="1"/>
</dbReference>
<protein>
    <submittedName>
        <fullName evidence="4">Probable F420-dependent oxidoreductase, MSMEG_4141 family</fullName>
    </submittedName>
</protein>
<feature type="compositionally biased region" description="Basic and acidic residues" evidence="2">
    <location>
        <begin position="232"/>
        <end position="243"/>
    </location>
</feature>
<dbReference type="InterPro" id="IPR036661">
    <property type="entry name" value="Luciferase-like_sf"/>
</dbReference>
<evidence type="ECO:0000313" key="4">
    <source>
        <dbReference type="EMBL" id="SOD64510.1"/>
    </source>
</evidence>
<sequence>MESAGFDGAADRWWTAERARARLGPFGVWIAPATLLATPVAVMRAQLRRLEGVGYGSFWTGEPPAGAPVAGREVFSQLAVALAATDRLVLGAGIANVAARVPSATHTASATLAEAYPDRLVLGLGGAGGPRPLRALREYLDALDTVAARALPGARYPRVLAALGPKALRLARERVDGVHPFLQPVAHTAFARRVVGEGPLVVPHLAVSLEPEPALAREAIRAVRRASGSGRALREGGEHEKSGGSEGGVENAYDRSYRRLGFGDADLADGGSDALVDALLAHGEPPAVVTRAREHLEAGADHVLLHPLTVDLPSAVDDLERLAPFLLE</sequence>
<dbReference type="AlphaFoldDB" id="A0A286E0V7"/>
<dbReference type="Pfam" id="PF00296">
    <property type="entry name" value="Bac_luciferase"/>
    <property type="match status" value="1"/>
</dbReference>
<dbReference type="PANTHER" id="PTHR43244:SF1">
    <property type="entry name" value="5,10-METHYLENETETRAHYDROMETHANOPTERIN REDUCTASE"/>
    <property type="match status" value="1"/>
</dbReference>
<dbReference type="Gene3D" id="3.20.20.30">
    <property type="entry name" value="Luciferase-like domain"/>
    <property type="match status" value="1"/>
</dbReference>
<keyword evidence="1" id="KW-0560">Oxidoreductase</keyword>
<dbReference type="InterPro" id="IPR011251">
    <property type="entry name" value="Luciferase-like_dom"/>
</dbReference>
<feature type="region of interest" description="Disordered" evidence="2">
    <location>
        <begin position="227"/>
        <end position="250"/>
    </location>
</feature>
<dbReference type="PANTHER" id="PTHR43244">
    <property type="match status" value="1"/>
</dbReference>
<evidence type="ECO:0000313" key="5">
    <source>
        <dbReference type="Proteomes" id="UP000219072"/>
    </source>
</evidence>
<accession>A0A286E0V7</accession>
<keyword evidence="5" id="KW-1185">Reference proteome</keyword>